<dbReference type="Gene3D" id="3.30.428.10">
    <property type="entry name" value="HIT-like"/>
    <property type="match status" value="1"/>
</dbReference>
<proteinExistence type="predicted"/>
<evidence type="ECO:0000313" key="2">
    <source>
        <dbReference type="Proteomes" id="UP000614741"/>
    </source>
</evidence>
<dbReference type="InterPro" id="IPR036265">
    <property type="entry name" value="HIT-like_sf"/>
</dbReference>
<accession>A0ABQ4DIB8</accession>
<sequence>MTGTTDDPATGATLDVEALVARARAAAGPDGRAAVGTIADWETFPFEREGLRLRALEDPVVPEPPRQDEDASTCSRCAQDDARFAWTDDTWVLSAPRPVSVPTLVLGPRAHGDLGDLDDEAAGELGRMIVRVERALAAVPGVGRVHVHRWGDGNGHLHVFFFARPEGMVQLRGLVMPLWTHHLPALPDDEWDAVVASVVAALDAGTAPR</sequence>
<dbReference type="RefSeq" id="WP_203671420.1">
    <property type="nucleotide sequence ID" value="NZ_BONP01000003.1"/>
</dbReference>
<protein>
    <recommendedName>
        <fullName evidence="3">HIT domain-containing protein</fullName>
    </recommendedName>
</protein>
<evidence type="ECO:0000313" key="1">
    <source>
        <dbReference type="EMBL" id="GIG39089.1"/>
    </source>
</evidence>
<dbReference type="EMBL" id="BONP01000003">
    <property type="protein sequence ID" value="GIG39089.1"/>
    <property type="molecule type" value="Genomic_DNA"/>
</dbReference>
<organism evidence="1 2">
    <name type="scientific">Cellulomonas phragmiteti</name>
    <dbReference type="NCBI Taxonomy" id="478780"/>
    <lineage>
        <taxon>Bacteria</taxon>
        <taxon>Bacillati</taxon>
        <taxon>Actinomycetota</taxon>
        <taxon>Actinomycetes</taxon>
        <taxon>Micrococcales</taxon>
        <taxon>Cellulomonadaceae</taxon>
        <taxon>Cellulomonas</taxon>
    </lineage>
</organism>
<comment type="caution">
    <text evidence="1">The sequence shown here is derived from an EMBL/GenBank/DDBJ whole genome shotgun (WGS) entry which is preliminary data.</text>
</comment>
<keyword evidence="2" id="KW-1185">Reference proteome</keyword>
<name>A0ABQ4DIB8_9CELL</name>
<gene>
    <name evidence="1" type="ORF">Cph01nite_08510</name>
</gene>
<reference evidence="1 2" key="1">
    <citation type="submission" date="2021-01" db="EMBL/GenBank/DDBJ databases">
        <title>Whole genome shotgun sequence of Cellulomonas phragmiteti NBRC 110785.</title>
        <authorList>
            <person name="Komaki H."/>
            <person name="Tamura T."/>
        </authorList>
    </citation>
    <scope>NUCLEOTIDE SEQUENCE [LARGE SCALE GENOMIC DNA]</scope>
    <source>
        <strain evidence="1 2">NBRC 110785</strain>
    </source>
</reference>
<evidence type="ECO:0008006" key="3">
    <source>
        <dbReference type="Google" id="ProtNLM"/>
    </source>
</evidence>
<dbReference type="SUPFAM" id="SSF54197">
    <property type="entry name" value="HIT-like"/>
    <property type="match status" value="1"/>
</dbReference>
<dbReference type="Proteomes" id="UP000614741">
    <property type="component" value="Unassembled WGS sequence"/>
</dbReference>